<feature type="transmembrane region" description="Helical" evidence="1">
    <location>
        <begin position="256"/>
        <end position="279"/>
    </location>
</feature>
<feature type="transmembrane region" description="Helical" evidence="1">
    <location>
        <begin position="38"/>
        <end position="59"/>
    </location>
</feature>
<sequence length="300" mass="30488">MPGRSLAGVLVFIAVSFGLGYAIDFLVILPHAGDRLVFVLAAAARMYTPFAGAVAALACEGYGVREGLRSIGLRRGRAGVVAASAAVPLAAYGVAVLVSPLLGLRLRGPGEIVGLLLSGMEPPLPAPFLLALMLLQAVVAGSTLNALLALGEETGWRGYLLARLGSRLGFAWASVLVGLVWGLWHAPLVALMGYNYSGLTGLASLLAFLVFTVSGGLVLALLRALSGTVAAPAVTHGVVNAVAGLAYAAVEESPLLAPPAGLAASLGFLAVAAAIAVYAGRRGYRLALNGEPAEEPPEIY</sequence>
<reference evidence="3 4" key="1">
    <citation type="submission" date="2023-09" db="EMBL/GenBank/DDBJ databases">
        <title>Pyrofollis japonicus gen. nov. sp. nov., a novel member of the family Pyrodictiaceae isolated from the Iheya North hydrothermal field.</title>
        <authorList>
            <person name="Miyazaki U."/>
            <person name="Sanari M."/>
            <person name="Tame A."/>
            <person name="Kitajima M."/>
            <person name="Okamoto A."/>
            <person name="Sawayama S."/>
            <person name="Miyazaki J."/>
            <person name="Takai K."/>
            <person name="Nakagawa S."/>
        </authorList>
    </citation>
    <scope>NUCLEOTIDE SEQUENCE [LARGE SCALE GENOMIC DNA]</scope>
    <source>
        <strain evidence="3 4">AV2</strain>
    </source>
</reference>
<feature type="transmembrane region" description="Helical" evidence="1">
    <location>
        <begin position="124"/>
        <end position="148"/>
    </location>
</feature>
<evidence type="ECO:0000259" key="2">
    <source>
        <dbReference type="Pfam" id="PF02517"/>
    </source>
</evidence>
<evidence type="ECO:0000256" key="1">
    <source>
        <dbReference type="SAM" id="Phobius"/>
    </source>
</evidence>
<keyword evidence="4" id="KW-1185">Reference proteome</keyword>
<dbReference type="InterPro" id="IPR042150">
    <property type="entry name" value="MmRce1-like"/>
</dbReference>
<feature type="transmembrane region" description="Helical" evidence="1">
    <location>
        <begin position="196"/>
        <end position="222"/>
    </location>
</feature>
<dbReference type="PANTHER" id="PTHR35797">
    <property type="entry name" value="PROTEASE-RELATED"/>
    <property type="match status" value="1"/>
</dbReference>
<keyword evidence="1" id="KW-1133">Transmembrane helix</keyword>
<dbReference type="RefSeq" id="WP_338249443.1">
    <property type="nucleotide sequence ID" value="NZ_AP028907.1"/>
</dbReference>
<organism evidence="3 4">
    <name type="scientific">Pyrodictium abyssi</name>
    <dbReference type="NCBI Taxonomy" id="54256"/>
    <lineage>
        <taxon>Archaea</taxon>
        <taxon>Thermoproteota</taxon>
        <taxon>Thermoprotei</taxon>
        <taxon>Desulfurococcales</taxon>
        <taxon>Pyrodictiaceae</taxon>
        <taxon>Pyrodictium</taxon>
    </lineage>
</organism>
<dbReference type="GeneID" id="89289852"/>
<keyword evidence="1" id="KW-0472">Membrane</keyword>
<feature type="transmembrane region" description="Helical" evidence="1">
    <location>
        <begin position="229"/>
        <end position="250"/>
    </location>
</feature>
<name>A0ABM8IXJ1_9CREN</name>
<proteinExistence type="predicted"/>
<dbReference type="PANTHER" id="PTHR35797:SF1">
    <property type="entry name" value="PROTEASE"/>
    <property type="match status" value="1"/>
</dbReference>
<dbReference type="Proteomes" id="UP001341135">
    <property type="component" value="Chromosome"/>
</dbReference>
<evidence type="ECO:0000313" key="4">
    <source>
        <dbReference type="Proteomes" id="UP001341135"/>
    </source>
</evidence>
<feature type="domain" description="CAAX prenyl protease 2/Lysostaphin resistance protein A-like" evidence="2">
    <location>
        <begin position="144"/>
        <end position="242"/>
    </location>
</feature>
<protein>
    <recommendedName>
        <fullName evidence="2">CAAX prenyl protease 2/Lysostaphin resistance protein A-like domain-containing protein</fullName>
    </recommendedName>
</protein>
<gene>
    <name evidence="3" type="ORF">PABY_18430</name>
</gene>
<evidence type="ECO:0000313" key="3">
    <source>
        <dbReference type="EMBL" id="BES82276.1"/>
    </source>
</evidence>
<dbReference type="EMBL" id="AP028907">
    <property type="protein sequence ID" value="BES82276.1"/>
    <property type="molecule type" value="Genomic_DNA"/>
</dbReference>
<feature type="transmembrane region" description="Helical" evidence="1">
    <location>
        <begin position="80"/>
        <end position="104"/>
    </location>
</feature>
<accession>A0ABM8IXJ1</accession>
<keyword evidence="1" id="KW-0812">Transmembrane</keyword>
<dbReference type="InterPro" id="IPR003675">
    <property type="entry name" value="Rce1/LyrA-like_dom"/>
</dbReference>
<feature type="transmembrane region" description="Helical" evidence="1">
    <location>
        <begin position="160"/>
        <end position="184"/>
    </location>
</feature>
<dbReference type="Pfam" id="PF02517">
    <property type="entry name" value="Rce1-like"/>
    <property type="match status" value="1"/>
</dbReference>